<evidence type="ECO:0000256" key="2">
    <source>
        <dbReference type="PROSITE-ProRule" id="PRU00497"/>
    </source>
</evidence>
<evidence type="ECO:0000313" key="4">
    <source>
        <dbReference type="EMBL" id="KAK5646572.1"/>
    </source>
</evidence>
<keyword evidence="3" id="KW-0732">Signal</keyword>
<keyword evidence="5" id="KW-1185">Reference proteome</keyword>
<evidence type="ECO:0000256" key="1">
    <source>
        <dbReference type="ARBA" id="ARBA00022460"/>
    </source>
</evidence>
<feature type="signal peptide" evidence="3">
    <location>
        <begin position="1"/>
        <end position="22"/>
    </location>
</feature>
<gene>
    <name evidence="4" type="ORF">RI129_005036</name>
</gene>
<dbReference type="Proteomes" id="UP001329430">
    <property type="component" value="Chromosome 3"/>
</dbReference>
<dbReference type="InterPro" id="IPR000618">
    <property type="entry name" value="Insect_cuticle"/>
</dbReference>
<dbReference type="GO" id="GO:0008010">
    <property type="term" value="F:structural constituent of chitin-based larval cuticle"/>
    <property type="evidence" value="ECO:0007669"/>
    <property type="project" value="TreeGrafter"/>
</dbReference>
<evidence type="ECO:0000313" key="5">
    <source>
        <dbReference type="Proteomes" id="UP001329430"/>
    </source>
</evidence>
<feature type="chain" id="PRO_5043010000" evidence="3">
    <location>
        <begin position="23"/>
        <end position="151"/>
    </location>
</feature>
<name>A0AAN7VF07_9COLE</name>
<proteinExistence type="predicted"/>
<organism evidence="4 5">
    <name type="scientific">Pyrocoelia pectoralis</name>
    <dbReference type="NCBI Taxonomy" id="417401"/>
    <lineage>
        <taxon>Eukaryota</taxon>
        <taxon>Metazoa</taxon>
        <taxon>Ecdysozoa</taxon>
        <taxon>Arthropoda</taxon>
        <taxon>Hexapoda</taxon>
        <taxon>Insecta</taxon>
        <taxon>Pterygota</taxon>
        <taxon>Neoptera</taxon>
        <taxon>Endopterygota</taxon>
        <taxon>Coleoptera</taxon>
        <taxon>Polyphaga</taxon>
        <taxon>Elateriformia</taxon>
        <taxon>Elateroidea</taxon>
        <taxon>Lampyridae</taxon>
        <taxon>Lampyrinae</taxon>
        <taxon>Pyrocoelia</taxon>
    </lineage>
</organism>
<evidence type="ECO:0000256" key="3">
    <source>
        <dbReference type="SAM" id="SignalP"/>
    </source>
</evidence>
<keyword evidence="1 2" id="KW-0193">Cuticle</keyword>
<dbReference type="PANTHER" id="PTHR10380:SF173">
    <property type="entry name" value="CUTICULAR PROTEIN 47EF, ISOFORM C-RELATED"/>
    <property type="match status" value="1"/>
</dbReference>
<dbReference type="PANTHER" id="PTHR10380">
    <property type="entry name" value="CUTICLE PROTEIN"/>
    <property type="match status" value="1"/>
</dbReference>
<comment type="caution">
    <text evidence="4">The sequence shown here is derived from an EMBL/GenBank/DDBJ whole genome shotgun (WGS) entry which is preliminary data.</text>
</comment>
<dbReference type="Pfam" id="PF00379">
    <property type="entry name" value="Chitin_bind_4"/>
    <property type="match status" value="1"/>
</dbReference>
<dbReference type="PROSITE" id="PS51155">
    <property type="entry name" value="CHIT_BIND_RR_2"/>
    <property type="match status" value="1"/>
</dbReference>
<dbReference type="GO" id="GO:0062129">
    <property type="term" value="C:chitin-based extracellular matrix"/>
    <property type="evidence" value="ECO:0007669"/>
    <property type="project" value="TreeGrafter"/>
</dbReference>
<sequence>MMITQKILCVVVTLQSLVLVSGVVTDENSKIIKYESEGVNSDGSYRWRLEYNFPFNYEADNGIAAQEHAHLKETGNLGVQGSFQYMAPGNIPVSMIYIADENGFQVQGNVLPEPPPIPEWILKALAWNAAHPEEEEEEENRIRLRKAKHKA</sequence>
<dbReference type="EMBL" id="JAVRBK010000003">
    <property type="protein sequence ID" value="KAK5646572.1"/>
    <property type="molecule type" value="Genomic_DNA"/>
</dbReference>
<protein>
    <submittedName>
        <fullName evidence="4">Uncharacterized protein</fullName>
    </submittedName>
</protein>
<accession>A0AAN7VF07</accession>
<dbReference type="AlphaFoldDB" id="A0AAN7VF07"/>
<reference evidence="4 5" key="1">
    <citation type="journal article" date="2024" name="Insects">
        <title>An Improved Chromosome-Level Genome Assembly of the Firefly Pyrocoelia pectoralis.</title>
        <authorList>
            <person name="Fu X."/>
            <person name="Meyer-Rochow V.B."/>
            <person name="Ballantyne L."/>
            <person name="Zhu X."/>
        </authorList>
    </citation>
    <scope>NUCLEOTIDE SEQUENCE [LARGE SCALE GENOMIC DNA]</scope>
    <source>
        <strain evidence="4">XCY_ONT2</strain>
    </source>
</reference>
<dbReference type="InterPro" id="IPR050468">
    <property type="entry name" value="Cuticle_Struct_Prot"/>
</dbReference>